<accession>A0A7L7STZ2</accession>
<reference evidence="1 2" key="1">
    <citation type="submission" date="2020-08" db="EMBL/GenBank/DDBJ databases">
        <authorList>
            <person name="Canfield G.S."/>
            <person name="Duerkop B.A."/>
        </authorList>
    </citation>
    <scope>NUCLEOTIDE SEQUENCE [LARGE SCALE GENOMIC DNA]</scope>
</reference>
<gene>
    <name evidence="1" type="ORF">phi9183_ORF001</name>
</gene>
<name>A0A7L7STZ2_9CAUD</name>
<sequence length="523" mass="61743">MNKGKVRLHYIGGEPGTGKSTYLLNLARKLNNDIITITPTHASANRLRNEIDRLIKSKNNFNEVNKWMSLKKKINVQHGYKDEPIVFIDEFGYLTETIFQSLLVDIHDSPHAYVDVYVFGDIKQLPAIRGISPLERLFRYNMQEWSVPFYEGVFTKLYGSLDEGDMAVPGKWKHFIQSIDYKILHDNYRLMNNDYKSFSFDFIYDLINKSIVAEDYSNDIIRLFKDDFIFLTPTHERGQIIDEVIFNALDNPNDMPFLRMGKEVYLNPKNKRFEDYKNIYPSLKSTYDSQINMRMLTYSAYLTVNYMQGSESNNVAYFLGNKEIPKSRRSHYSINNFYTAITRGRKQFQLVGDKNIFYEMLEIYPEEPQSYFLPSIKRDSYKATAEGIILKKIDPYKAYEAYVDIFTNKLNETFNERFMLDMFNEDEYQKMFKNSLGKIDKEQSVYTILKKMIANDAEAIVLIEKRISELRRRPKRGKIKNLVASMTEEEKDAVRKDLDPKVLTKVQFHEKYGFHKHRIKDYL</sequence>
<organism evidence="1 2">
    <name type="scientific">Enterococcus phage 9183</name>
    <dbReference type="NCBI Taxonomy" id="2763102"/>
    <lineage>
        <taxon>Viruses</taxon>
        <taxon>Duplodnaviria</taxon>
        <taxon>Heunggongvirae</taxon>
        <taxon>Uroviricota</taxon>
        <taxon>Caudoviricetes</taxon>
        <taxon>Andrewesvirinae</taxon>
        <taxon>Denvervirus</taxon>
        <taxon>Denvervirus dv9183</taxon>
    </lineage>
</organism>
<proteinExistence type="predicted"/>
<protein>
    <submittedName>
        <fullName evidence="1">Recombinase</fullName>
    </submittedName>
</protein>
<dbReference type="Gene3D" id="3.40.50.300">
    <property type="entry name" value="P-loop containing nucleotide triphosphate hydrolases"/>
    <property type="match status" value="2"/>
</dbReference>
<evidence type="ECO:0000313" key="1">
    <source>
        <dbReference type="EMBL" id="QOC57494.1"/>
    </source>
</evidence>
<evidence type="ECO:0000313" key="2">
    <source>
        <dbReference type="Proteomes" id="UP000516647"/>
    </source>
</evidence>
<dbReference type="InterPro" id="IPR027417">
    <property type="entry name" value="P-loop_NTPase"/>
</dbReference>
<dbReference type="EMBL" id="MT939241">
    <property type="protein sequence ID" value="QOC57494.1"/>
    <property type="molecule type" value="Genomic_DNA"/>
</dbReference>
<dbReference type="Proteomes" id="UP000516647">
    <property type="component" value="Segment"/>
</dbReference>
<dbReference type="Pfam" id="PF13604">
    <property type="entry name" value="AAA_30"/>
    <property type="match status" value="1"/>
</dbReference>
<dbReference type="SUPFAM" id="SSF52540">
    <property type="entry name" value="P-loop containing nucleoside triphosphate hydrolases"/>
    <property type="match status" value="1"/>
</dbReference>
<keyword evidence="2" id="KW-1185">Reference proteome</keyword>